<dbReference type="RefSeq" id="WP_151593143.1">
    <property type="nucleotide sequence ID" value="NZ_WBMS02000006.1"/>
</dbReference>
<keyword evidence="2" id="KW-1185">Reference proteome</keyword>
<evidence type="ECO:0008006" key="3">
    <source>
        <dbReference type="Google" id="ProtNLM"/>
    </source>
</evidence>
<name>A0A6I4M588_9ACTN</name>
<organism evidence="1 2">
    <name type="scientific">Actinomadura physcomitrii</name>
    <dbReference type="NCBI Taxonomy" id="2650748"/>
    <lineage>
        <taxon>Bacteria</taxon>
        <taxon>Bacillati</taxon>
        <taxon>Actinomycetota</taxon>
        <taxon>Actinomycetes</taxon>
        <taxon>Streptosporangiales</taxon>
        <taxon>Thermomonosporaceae</taxon>
        <taxon>Actinomadura</taxon>
    </lineage>
</organism>
<gene>
    <name evidence="1" type="ORF">F8568_009515</name>
</gene>
<protein>
    <recommendedName>
        <fullName evidence="3">Lipoprotein</fullName>
    </recommendedName>
</protein>
<dbReference type="EMBL" id="WBMS02000006">
    <property type="protein sequence ID" value="MWA00612.1"/>
    <property type="molecule type" value="Genomic_DNA"/>
</dbReference>
<dbReference type="Proteomes" id="UP000462055">
    <property type="component" value="Unassembled WGS sequence"/>
</dbReference>
<proteinExistence type="predicted"/>
<comment type="caution">
    <text evidence="1">The sequence shown here is derived from an EMBL/GenBank/DDBJ whole genome shotgun (WGS) entry which is preliminary data.</text>
</comment>
<dbReference type="PROSITE" id="PS51257">
    <property type="entry name" value="PROKAR_LIPOPROTEIN"/>
    <property type="match status" value="1"/>
</dbReference>
<evidence type="ECO:0000313" key="1">
    <source>
        <dbReference type="EMBL" id="MWA00612.1"/>
    </source>
</evidence>
<evidence type="ECO:0000313" key="2">
    <source>
        <dbReference type="Proteomes" id="UP000462055"/>
    </source>
</evidence>
<accession>A0A6I4M588</accession>
<reference evidence="1" key="1">
    <citation type="submission" date="2019-12" db="EMBL/GenBank/DDBJ databases">
        <title>Actinomadura physcomitrii sp. nov., a novel actinomycete isolated from moss [Physcomitrium sphaericum (Ludw) Fuernr].</title>
        <authorList>
            <person name="Zhuang X."/>
        </authorList>
    </citation>
    <scope>NUCLEOTIDE SEQUENCE [LARGE SCALE GENOMIC DNA]</scope>
    <source>
        <strain evidence="1">LD22</strain>
    </source>
</reference>
<dbReference type="AlphaFoldDB" id="A0A6I4M588"/>
<sequence length="185" mass="19341">MRLSHRLAATTAAALLLAGALTGCSVFDGDSGGGSGGGAVQGSASKASVDRFDKPIAKATFDSPMAPGAKVDIAVMGLRVKGKLATLTLQWTPHVTGAGNDPTPYRLNGKHGVDASLIDPVNLKRYVVVTDSSTRRLESDEVLTTLPNDRTTMTSHTFAAPPSNVKSIDLQLGSWPAFRDVPIER</sequence>